<proteinExistence type="predicted"/>
<evidence type="ECO:0000256" key="1">
    <source>
        <dbReference type="SAM" id="MobiDB-lite"/>
    </source>
</evidence>
<evidence type="ECO:0000259" key="2">
    <source>
        <dbReference type="Pfam" id="PF21188"/>
    </source>
</evidence>
<dbReference type="EMBL" id="BSXN01002581">
    <property type="protein sequence ID" value="GME77020.1"/>
    <property type="molecule type" value="Genomic_DNA"/>
</dbReference>
<keyword evidence="4" id="KW-1185">Reference proteome</keyword>
<feature type="compositionally biased region" description="Polar residues" evidence="1">
    <location>
        <begin position="1"/>
        <end position="23"/>
    </location>
</feature>
<gene>
    <name evidence="3" type="ORF">Cboi02_000539500</name>
</gene>
<protein>
    <submittedName>
        <fullName evidence="3">Unnamed protein product</fullName>
    </submittedName>
</protein>
<accession>A0A9W6T518</accession>
<feature type="compositionally biased region" description="Polar residues" evidence="1">
    <location>
        <begin position="49"/>
        <end position="58"/>
    </location>
</feature>
<sequence>MSSNQPQKNGSSASNRQNDNGDIQQYKYDEMSNKVLRSDRRLMDDTSSYREPSSNPISLSGRISVKDMGKALNHGTTDKESQEIKLKEMKYAEKKLDKLSSNNNKTFKSSNSVNSNILNLDLEGINYVPTDELNKSTYNLILSWCSKILDDDVSHSIVVSLSDIWRSISQMTNS</sequence>
<reference evidence="3" key="1">
    <citation type="submission" date="2023-04" db="EMBL/GenBank/DDBJ databases">
        <title>Candida boidinii NBRC 10035.</title>
        <authorList>
            <person name="Ichikawa N."/>
            <person name="Sato H."/>
            <person name="Tonouchi N."/>
        </authorList>
    </citation>
    <scope>NUCLEOTIDE SEQUENCE</scope>
    <source>
        <strain evidence="3">NBRC 10035</strain>
    </source>
</reference>
<dbReference type="Proteomes" id="UP001165120">
    <property type="component" value="Unassembled WGS sequence"/>
</dbReference>
<feature type="region of interest" description="Disordered" evidence="1">
    <location>
        <begin position="1"/>
        <end position="61"/>
    </location>
</feature>
<feature type="domain" description="Pre-mRNA-splicing helicase BRR2-like plug" evidence="2">
    <location>
        <begin position="134"/>
        <end position="164"/>
    </location>
</feature>
<comment type="caution">
    <text evidence="3">The sequence shown here is derived from an EMBL/GenBank/DDBJ whole genome shotgun (WGS) entry which is preliminary data.</text>
</comment>
<dbReference type="Pfam" id="PF21188">
    <property type="entry name" value="BRR2_plug"/>
    <property type="match status" value="1"/>
</dbReference>
<evidence type="ECO:0000313" key="3">
    <source>
        <dbReference type="EMBL" id="GME77020.1"/>
    </source>
</evidence>
<dbReference type="InterPro" id="IPR048863">
    <property type="entry name" value="BRR2_plug"/>
</dbReference>
<evidence type="ECO:0000313" key="4">
    <source>
        <dbReference type="Proteomes" id="UP001165120"/>
    </source>
</evidence>
<feature type="compositionally biased region" description="Basic and acidic residues" evidence="1">
    <location>
        <begin position="27"/>
        <end position="48"/>
    </location>
</feature>
<organism evidence="3 4">
    <name type="scientific">Candida boidinii</name>
    <name type="common">Yeast</name>
    <dbReference type="NCBI Taxonomy" id="5477"/>
    <lineage>
        <taxon>Eukaryota</taxon>
        <taxon>Fungi</taxon>
        <taxon>Dikarya</taxon>
        <taxon>Ascomycota</taxon>
        <taxon>Saccharomycotina</taxon>
        <taxon>Pichiomycetes</taxon>
        <taxon>Pichiales</taxon>
        <taxon>Pichiaceae</taxon>
        <taxon>Ogataea</taxon>
        <taxon>Ogataea/Candida clade</taxon>
    </lineage>
</organism>
<dbReference type="AlphaFoldDB" id="A0A9W6T518"/>
<name>A0A9W6T518_CANBO</name>